<feature type="region of interest" description="Disordered" evidence="1">
    <location>
        <begin position="1"/>
        <end position="26"/>
    </location>
</feature>
<evidence type="ECO:0000313" key="2">
    <source>
        <dbReference type="Ensembl" id="ENSPSMP00000028542.1"/>
    </source>
</evidence>
<proteinExistence type="predicted"/>
<feature type="compositionally biased region" description="Low complexity" evidence="1">
    <location>
        <begin position="8"/>
        <end position="19"/>
    </location>
</feature>
<keyword evidence="3" id="KW-1185">Reference proteome</keyword>
<reference evidence="2" key="1">
    <citation type="submission" date="2025-08" db="UniProtKB">
        <authorList>
            <consortium name="Ensembl"/>
        </authorList>
    </citation>
    <scope>IDENTIFICATION</scope>
</reference>
<accession>A0A8C9DR68</accession>
<dbReference type="GeneTree" id="ENSGT00910000146945"/>
<organism evidence="2 3">
    <name type="scientific">Prolemur simus</name>
    <name type="common">Greater bamboo lemur</name>
    <name type="synonym">Hapalemur simus</name>
    <dbReference type="NCBI Taxonomy" id="1328070"/>
    <lineage>
        <taxon>Eukaryota</taxon>
        <taxon>Metazoa</taxon>
        <taxon>Chordata</taxon>
        <taxon>Craniata</taxon>
        <taxon>Vertebrata</taxon>
        <taxon>Euteleostomi</taxon>
        <taxon>Mammalia</taxon>
        <taxon>Eutheria</taxon>
        <taxon>Euarchontoglires</taxon>
        <taxon>Primates</taxon>
        <taxon>Strepsirrhini</taxon>
        <taxon>Lemuriformes</taxon>
        <taxon>Lemuridae</taxon>
        <taxon>Prolemur</taxon>
    </lineage>
</organism>
<sequence length="101" mass="10902">VAAGLREPSATPCSSTSSCDTDDEGVRGTCKDASLRDRLVPDSALFLTLPTVCPQSFYLGHSDRPDSEILSPWGHGNLCCSLLNCLLFHPLQVCSKHWLLA</sequence>
<name>A0A8C9DR68_PROSS</name>
<evidence type="ECO:0000256" key="1">
    <source>
        <dbReference type="SAM" id="MobiDB-lite"/>
    </source>
</evidence>
<reference evidence="2" key="2">
    <citation type="submission" date="2025-09" db="UniProtKB">
        <authorList>
            <consortium name="Ensembl"/>
        </authorList>
    </citation>
    <scope>IDENTIFICATION</scope>
</reference>
<dbReference type="Proteomes" id="UP000694414">
    <property type="component" value="Unplaced"/>
</dbReference>
<evidence type="ECO:0000313" key="3">
    <source>
        <dbReference type="Proteomes" id="UP000694414"/>
    </source>
</evidence>
<dbReference type="AlphaFoldDB" id="A0A8C9DR68"/>
<dbReference type="Ensembl" id="ENSPSMT00000032966.1">
    <property type="protein sequence ID" value="ENSPSMP00000028542.1"/>
    <property type="gene ID" value="ENSPSMG00000019853.1"/>
</dbReference>
<protein>
    <submittedName>
        <fullName evidence="2">Uncharacterized protein</fullName>
    </submittedName>
</protein>